<dbReference type="AlphaFoldDB" id="A0A059F6Z6"/>
<feature type="region of interest" description="Disordered" evidence="2">
    <location>
        <begin position="625"/>
        <end position="654"/>
    </location>
</feature>
<evidence type="ECO:0008006" key="6">
    <source>
        <dbReference type="Google" id="ProtNLM"/>
    </source>
</evidence>
<keyword evidence="3" id="KW-0472">Membrane</keyword>
<dbReference type="Pfam" id="PF13779">
    <property type="entry name" value="DUF4175"/>
    <property type="match status" value="2"/>
</dbReference>
<evidence type="ECO:0000313" key="4">
    <source>
        <dbReference type="EMBL" id="KCZ83818.1"/>
    </source>
</evidence>
<feature type="transmembrane region" description="Helical" evidence="3">
    <location>
        <begin position="55"/>
        <end position="73"/>
    </location>
</feature>
<sequence>MAEKDGLNTIRTKVAATRRRLNLLAFGRAFWPLFVFVVLFLCMALAGAFDQLPSAIGAVLTLLFLLGGAIFLLRGMRRYAPPGDEAAAQLLDRQSPLRPVSSLTDRPAAPTRGSQALWVRHRDRLLQAARELKLPNLSSEWRQLDPLRLRYVLPAALIGFTVLAAGEGPGRLMRAFSPDYGALVGADDMTVEAWVIPPDHTGRAPVFLKPGLNDVRVPRGSEITLRTEAPSAPRLVLKGRHRTSVKFATTPDGAWEAKAILEEDAHVSVHWWGERAAWRLLASPDDPPVVEFVSIPTYGRLDRTEFAWTAHDDYGVVKAELSMRLKEPHPAAPDEEDRVVIPLAAPSMQEIKDTTQIDLTRHRWAGLPVDVHLVVTDASGQEGVSETVPFVLPEKLFLDPIARVAQEVRVTVLREPRDYAAQTKNPFALKQDALNTEAANRLNNAPPDVQKAALMLDSVTLMGERYMPNQAYYLTFRVAEGMLESAGTKEEAEAVDPLLWSLALKAEYGSAADALRRLEAARRALEQALRDGASEEEIRRRMEAFRDAANEYLAAKMAEAIANGGDMPDENQDGMAMGGGQNLGGQDFEDMLNALQDLTDTGATEQARQLLSDITNMLQNLEFQRGQSGNGMAGMPGDSSEGEEPEDLPQEEQEMTDAMRRLSEILREQRQLNDDTLAQQRGEMPSGQQGQSGQESGEQSGQQQGGQQGQQPGEQAGQGSQGQGANPSEGDGTQGGNRPGGERPGTNSFAGTDEGGAPQSGGTLAERQARLGELVEQFARERGLGEGAGQEDALSGAIDRQALAEIRDALRGAEGNLARGNDGAATREQERATQGLSELNRNLAAMLDEMQRERTNQGQATNDPFGRQTGGLGNNGESVRVPEEAERQRAKDILEELRRRYNESDSEEEREYLRRLLDRF</sequence>
<gene>
    <name evidence="4" type="ORF">HJA_16629</name>
</gene>
<dbReference type="RefSeq" id="WP_035584555.1">
    <property type="nucleotide sequence ID" value="NZ_ARYJ01000017.1"/>
</dbReference>
<evidence type="ECO:0000256" key="2">
    <source>
        <dbReference type="SAM" id="MobiDB-lite"/>
    </source>
</evidence>
<dbReference type="EMBL" id="ARYJ01000017">
    <property type="protein sequence ID" value="KCZ83818.1"/>
    <property type="molecule type" value="Genomic_DNA"/>
</dbReference>
<feature type="compositionally biased region" description="Low complexity" evidence="2">
    <location>
        <begin position="686"/>
        <end position="702"/>
    </location>
</feature>
<name>A0A059F6Z6_9PROT</name>
<dbReference type="eggNOG" id="COG4477">
    <property type="taxonomic scope" value="Bacteria"/>
</dbReference>
<keyword evidence="3" id="KW-0812">Transmembrane</keyword>
<keyword evidence="1" id="KW-0175">Coiled coil</keyword>
<feature type="transmembrane region" description="Helical" evidence="3">
    <location>
        <begin position="21"/>
        <end position="49"/>
    </location>
</feature>
<evidence type="ECO:0000256" key="1">
    <source>
        <dbReference type="SAM" id="Coils"/>
    </source>
</evidence>
<accession>A0A059F6Z6</accession>
<evidence type="ECO:0000256" key="3">
    <source>
        <dbReference type="SAM" id="Phobius"/>
    </source>
</evidence>
<dbReference type="OrthoDB" id="8477685at2"/>
<comment type="caution">
    <text evidence="4">The sequence shown here is derived from an EMBL/GenBank/DDBJ whole genome shotgun (WGS) entry which is preliminary data.</text>
</comment>
<feature type="transmembrane region" description="Helical" evidence="3">
    <location>
        <begin position="149"/>
        <end position="166"/>
    </location>
</feature>
<dbReference type="InterPro" id="IPR012683">
    <property type="entry name" value="CHP02302_TM"/>
</dbReference>
<keyword evidence="3" id="KW-1133">Transmembrane helix</keyword>
<feature type="compositionally biased region" description="Acidic residues" evidence="2">
    <location>
        <begin position="640"/>
        <end position="654"/>
    </location>
</feature>
<dbReference type="STRING" id="1280952.HJA_16629"/>
<evidence type="ECO:0000313" key="5">
    <source>
        <dbReference type="Proteomes" id="UP000024816"/>
    </source>
</evidence>
<feature type="coiled-coil region" evidence="1">
    <location>
        <begin position="508"/>
        <end position="535"/>
    </location>
</feature>
<feature type="compositionally biased region" description="Basic and acidic residues" evidence="2">
    <location>
        <begin position="880"/>
        <end position="889"/>
    </location>
</feature>
<feature type="region of interest" description="Disordered" evidence="2">
    <location>
        <begin position="815"/>
        <end position="889"/>
    </location>
</feature>
<feature type="compositionally biased region" description="Gly residues" evidence="2">
    <location>
        <begin position="732"/>
        <end position="743"/>
    </location>
</feature>
<dbReference type="Proteomes" id="UP000024816">
    <property type="component" value="Unassembled WGS sequence"/>
</dbReference>
<organism evidence="4 5">
    <name type="scientific">Hyphomonas jannaschiana VP2</name>
    <dbReference type="NCBI Taxonomy" id="1280952"/>
    <lineage>
        <taxon>Bacteria</taxon>
        <taxon>Pseudomonadati</taxon>
        <taxon>Pseudomonadota</taxon>
        <taxon>Alphaproteobacteria</taxon>
        <taxon>Hyphomonadales</taxon>
        <taxon>Hyphomonadaceae</taxon>
        <taxon>Hyphomonas</taxon>
    </lineage>
</organism>
<reference evidence="4 5" key="1">
    <citation type="journal article" date="2014" name="Antonie Van Leeuwenhoek">
        <title>Hyphomonas beringensis sp. nov. and Hyphomonas chukchiensis sp. nov., isolated from surface seawater of the Bering Sea and Chukchi Sea.</title>
        <authorList>
            <person name="Li C."/>
            <person name="Lai Q."/>
            <person name="Li G."/>
            <person name="Dong C."/>
            <person name="Wang J."/>
            <person name="Liao Y."/>
            <person name="Shao Z."/>
        </authorList>
    </citation>
    <scope>NUCLEOTIDE SEQUENCE [LARGE SCALE GENOMIC DNA]</scope>
    <source>
        <strain evidence="4 5">VP2</strain>
    </source>
</reference>
<proteinExistence type="predicted"/>
<keyword evidence="5" id="KW-1185">Reference proteome</keyword>
<feature type="region of interest" description="Disordered" evidence="2">
    <location>
        <begin position="681"/>
        <end position="794"/>
    </location>
</feature>
<dbReference type="PATRIC" id="fig|1280952.3.peg.3328"/>
<feature type="compositionally biased region" description="Low complexity" evidence="2">
    <location>
        <begin position="709"/>
        <end position="718"/>
    </location>
</feature>
<protein>
    <recommendedName>
        <fullName evidence="6">TIGR02302 family protein</fullName>
    </recommendedName>
</protein>